<name>A0A521ET30_9BACT</name>
<dbReference type="EMBL" id="FXTP01000013">
    <property type="protein sequence ID" value="SMO87064.1"/>
    <property type="molecule type" value="Genomic_DNA"/>
</dbReference>
<keyword evidence="2" id="KW-1185">Reference proteome</keyword>
<proteinExistence type="predicted"/>
<dbReference type="AlphaFoldDB" id="A0A521ET30"/>
<evidence type="ECO:0000313" key="2">
    <source>
        <dbReference type="Proteomes" id="UP000317557"/>
    </source>
</evidence>
<evidence type="ECO:0000313" key="1">
    <source>
        <dbReference type="EMBL" id="SMO87064.1"/>
    </source>
</evidence>
<accession>A0A521ET30</accession>
<dbReference type="RefSeq" id="WP_142455420.1">
    <property type="nucleotide sequence ID" value="NZ_FXTP01000013.1"/>
</dbReference>
<gene>
    <name evidence="1" type="ORF">SAMN06265219_113125</name>
</gene>
<sequence length="114" mass="13453">MSYSHFNITTDHDDIFEKIKQRFFDNENNPNQVESDNNLKILEEKGIEEKNALKFLVEKSKSIDQIKIVDMLKKYDLDKLPKEDKEVVFVEIFQVGVKPTPKISLDKFLNEQFS</sequence>
<protein>
    <submittedName>
        <fullName evidence="1">Uncharacterized protein</fullName>
    </submittedName>
</protein>
<reference evidence="1 2" key="1">
    <citation type="submission" date="2017-05" db="EMBL/GenBank/DDBJ databases">
        <authorList>
            <person name="Varghese N."/>
            <person name="Submissions S."/>
        </authorList>
    </citation>
    <scope>NUCLEOTIDE SEQUENCE [LARGE SCALE GENOMIC DNA]</scope>
    <source>
        <strain evidence="1 2">DSM 21985</strain>
    </source>
</reference>
<organism evidence="1 2">
    <name type="scientific">Gracilimonas mengyeensis</name>
    <dbReference type="NCBI Taxonomy" id="1302730"/>
    <lineage>
        <taxon>Bacteria</taxon>
        <taxon>Pseudomonadati</taxon>
        <taxon>Balneolota</taxon>
        <taxon>Balneolia</taxon>
        <taxon>Balneolales</taxon>
        <taxon>Balneolaceae</taxon>
        <taxon>Gracilimonas</taxon>
    </lineage>
</organism>
<dbReference type="Proteomes" id="UP000317557">
    <property type="component" value="Unassembled WGS sequence"/>
</dbReference>